<sequence length="323" mass="34134">MPKDAAMRREGSALIAVQELGSCRAWLRRLKGEITAGLRRVDAAIKVLDSSGPGQGRNGSGGPFKSQSRYEPKLKTRLKTVDEGVGLGGGPKIFKPKECPKKLMAAGEGTSAGLGLLVRPEENQGPPRPGLDCVGHLRCVASEPGSSSPQGNKRWSGEPILTTETDDSTPAKSAPEGTQGEGQSSVGLLQTDSCRRSDVVRGGREGTRTQISPMKGTQISVRLQPASLGPHRKNRGLPEGASHGRVGILSRPKNSWVAGRTGFGPIDSGKTMELSNSGSVAVPLSNELLAGAMEDEVTSAGVGVCEEVYHRRNRLMSKSWKRP</sequence>
<evidence type="ECO:0000313" key="3">
    <source>
        <dbReference type="Proteomes" id="UP000327013"/>
    </source>
</evidence>
<feature type="compositionally biased region" description="Gly residues" evidence="1">
    <location>
        <begin position="53"/>
        <end position="62"/>
    </location>
</feature>
<protein>
    <submittedName>
        <fullName evidence="2">Uncharacterized protein</fullName>
    </submittedName>
</protein>
<feature type="region of interest" description="Disordered" evidence="1">
    <location>
        <begin position="142"/>
        <end position="248"/>
    </location>
</feature>
<dbReference type="AlphaFoldDB" id="A0A5N6RJ20"/>
<accession>A0A5N6RJ20</accession>
<dbReference type="EMBL" id="CM017327">
    <property type="protein sequence ID" value="KAE8099512.1"/>
    <property type="molecule type" value="Genomic_DNA"/>
</dbReference>
<organism evidence="2 3">
    <name type="scientific">Carpinus fangiana</name>
    <dbReference type="NCBI Taxonomy" id="176857"/>
    <lineage>
        <taxon>Eukaryota</taxon>
        <taxon>Viridiplantae</taxon>
        <taxon>Streptophyta</taxon>
        <taxon>Embryophyta</taxon>
        <taxon>Tracheophyta</taxon>
        <taxon>Spermatophyta</taxon>
        <taxon>Magnoliopsida</taxon>
        <taxon>eudicotyledons</taxon>
        <taxon>Gunneridae</taxon>
        <taxon>Pentapetalae</taxon>
        <taxon>rosids</taxon>
        <taxon>fabids</taxon>
        <taxon>Fagales</taxon>
        <taxon>Betulaceae</taxon>
        <taxon>Carpinus</taxon>
    </lineage>
</organism>
<feature type="compositionally biased region" description="Basic and acidic residues" evidence="1">
    <location>
        <begin position="193"/>
        <end position="207"/>
    </location>
</feature>
<evidence type="ECO:0000256" key="1">
    <source>
        <dbReference type="SAM" id="MobiDB-lite"/>
    </source>
</evidence>
<keyword evidence="3" id="KW-1185">Reference proteome</keyword>
<feature type="compositionally biased region" description="Polar residues" evidence="1">
    <location>
        <begin position="144"/>
        <end position="153"/>
    </location>
</feature>
<feature type="compositionally biased region" description="Polar residues" evidence="1">
    <location>
        <begin position="181"/>
        <end position="192"/>
    </location>
</feature>
<feature type="compositionally biased region" description="Polar residues" evidence="1">
    <location>
        <begin position="208"/>
        <end position="221"/>
    </location>
</feature>
<name>A0A5N6RJ20_9ROSI</name>
<proteinExistence type="predicted"/>
<evidence type="ECO:0000313" key="2">
    <source>
        <dbReference type="EMBL" id="KAE8099512.1"/>
    </source>
</evidence>
<dbReference type="Proteomes" id="UP000327013">
    <property type="component" value="Chromosome 7"/>
</dbReference>
<gene>
    <name evidence="2" type="ORF">FH972_017490</name>
</gene>
<feature type="region of interest" description="Disordered" evidence="1">
    <location>
        <begin position="49"/>
        <end position="71"/>
    </location>
</feature>
<reference evidence="2 3" key="1">
    <citation type="submission" date="2019-06" db="EMBL/GenBank/DDBJ databases">
        <title>A chromosomal-level reference genome of Carpinus fangiana (Coryloideae, Betulaceae).</title>
        <authorList>
            <person name="Yang X."/>
            <person name="Wang Z."/>
            <person name="Zhang L."/>
            <person name="Hao G."/>
            <person name="Liu J."/>
            <person name="Yang Y."/>
        </authorList>
    </citation>
    <scope>NUCLEOTIDE SEQUENCE [LARGE SCALE GENOMIC DNA]</scope>
    <source>
        <strain evidence="2">Cfa_2016G</strain>
        <tissue evidence="2">Leaf</tissue>
    </source>
</reference>